<keyword evidence="2" id="KW-1133">Transmembrane helix</keyword>
<name>A0A8K0XKG3_9AGAR</name>
<accession>A0A8K0XKG3</accession>
<dbReference type="OrthoDB" id="2802478at2759"/>
<evidence type="ECO:0000313" key="4">
    <source>
        <dbReference type="Proteomes" id="UP000813824"/>
    </source>
</evidence>
<protein>
    <submittedName>
        <fullName evidence="3">Uncharacterized protein</fullName>
    </submittedName>
</protein>
<keyword evidence="4" id="KW-1185">Reference proteome</keyword>
<proteinExistence type="predicted"/>
<feature type="region of interest" description="Disordered" evidence="1">
    <location>
        <begin position="217"/>
        <end position="272"/>
    </location>
</feature>
<dbReference type="EMBL" id="JAEVFJ010000060">
    <property type="protein sequence ID" value="KAH8078055.1"/>
    <property type="molecule type" value="Genomic_DNA"/>
</dbReference>
<feature type="region of interest" description="Disordered" evidence="1">
    <location>
        <begin position="426"/>
        <end position="468"/>
    </location>
</feature>
<dbReference type="AlphaFoldDB" id="A0A8K0XKG3"/>
<evidence type="ECO:0000256" key="2">
    <source>
        <dbReference type="SAM" id="Phobius"/>
    </source>
</evidence>
<keyword evidence="2" id="KW-0472">Membrane</keyword>
<keyword evidence="2" id="KW-0812">Transmembrane</keyword>
<sequence length="549" mass="60206">MPPARHFLEGNPGSGLDDPFPRERLNYRYRIVSVDTPRSHTSFPSFQSITHSTPKSLFSRAITAEAIYDAPPAYVPTEALHAATLAPDAEDPSLDPSNWPAAQPTPLSPAELTRHRTSPGIIVVAILISAIVALSVAVTAIVLIKKKHIRIRIPIPTFLQRHSLEKKINSTKHWKTLKLTPSGSSNSELVGKRRHSDLLRRTTSIFQYVHITHDDEESSSSEMKALEGHPAATISLSPTVRRHSSPALSSNSASGTPLDSAARSPRPASLPPTDREAALLVQQQKLSELDQIERMKTLHDKSFARQSVKGLGIVQDDAEVDIGNTVLAALQHYKLSAGKSMSMRTSLIGLPTSVSHPESFDSSIRSSTLSRDFEEDVAEIATARTQSMEIQKGVLVTLNSDTSDIPQLLISTPSTVASRRVFSSPQLTGHISPRQDYLQPMRPYPPPALDSHTSSDALNETPDHFSVTPPPMLSPIIPSSFGLSAEIEKSLEERVFAYRQASREKNKLIPQGSARVAEVLGIRRSNTYHDQPVRAWPWPTIKEVDESEG</sequence>
<dbReference type="Proteomes" id="UP000813824">
    <property type="component" value="Unassembled WGS sequence"/>
</dbReference>
<comment type="caution">
    <text evidence="3">The sequence shown here is derived from an EMBL/GenBank/DDBJ whole genome shotgun (WGS) entry which is preliminary data.</text>
</comment>
<feature type="region of interest" description="Disordered" evidence="1">
    <location>
        <begin position="1"/>
        <end position="20"/>
    </location>
</feature>
<evidence type="ECO:0000256" key="1">
    <source>
        <dbReference type="SAM" id="MobiDB-lite"/>
    </source>
</evidence>
<gene>
    <name evidence="3" type="ORF">BXZ70DRAFT_961904</name>
</gene>
<organism evidence="3 4">
    <name type="scientific">Cristinia sonorae</name>
    <dbReference type="NCBI Taxonomy" id="1940300"/>
    <lineage>
        <taxon>Eukaryota</taxon>
        <taxon>Fungi</taxon>
        <taxon>Dikarya</taxon>
        <taxon>Basidiomycota</taxon>
        <taxon>Agaricomycotina</taxon>
        <taxon>Agaricomycetes</taxon>
        <taxon>Agaricomycetidae</taxon>
        <taxon>Agaricales</taxon>
        <taxon>Pleurotineae</taxon>
        <taxon>Stephanosporaceae</taxon>
        <taxon>Cristinia</taxon>
    </lineage>
</organism>
<feature type="compositionally biased region" description="Low complexity" evidence="1">
    <location>
        <begin position="245"/>
        <end position="267"/>
    </location>
</feature>
<feature type="region of interest" description="Disordered" evidence="1">
    <location>
        <begin position="87"/>
        <end position="112"/>
    </location>
</feature>
<feature type="transmembrane region" description="Helical" evidence="2">
    <location>
        <begin position="121"/>
        <end position="144"/>
    </location>
</feature>
<evidence type="ECO:0000313" key="3">
    <source>
        <dbReference type="EMBL" id="KAH8078055.1"/>
    </source>
</evidence>
<reference evidence="3" key="1">
    <citation type="journal article" date="2021" name="New Phytol.">
        <title>Evolutionary innovations through gain and loss of genes in the ectomycorrhizal Boletales.</title>
        <authorList>
            <person name="Wu G."/>
            <person name="Miyauchi S."/>
            <person name="Morin E."/>
            <person name="Kuo A."/>
            <person name="Drula E."/>
            <person name="Varga T."/>
            <person name="Kohler A."/>
            <person name="Feng B."/>
            <person name="Cao Y."/>
            <person name="Lipzen A."/>
            <person name="Daum C."/>
            <person name="Hundley H."/>
            <person name="Pangilinan J."/>
            <person name="Johnson J."/>
            <person name="Barry K."/>
            <person name="LaButti K."/>
            <person name="Ng V."/>
            <person name="Ahrendt S."/>
            <person name="Min B."/>
            <person name="Choi I.G."/>
            <person name="Park H."/>
            <person name="Plett J.M."/>
            <person name="Magnuson J."/>
            <person name="Spatafora J.W."/>
            <person name="Nagy L.G."/>
            <person name="Henrissat B."/>
            <person name="Grigoriev I.V."/>
            <person name="Yang Z.L."/>
            <person name="Xu J."/>
            <person name="Martin F.M."/>
        </authorList>
    </citation>
    <scope>NUCLEOTIDE SEQUENCE</scope>
    <source>
        <strain evidence="3">KKN 215</strain>
    </source>
</reference>